<accession>A0A8X8X7N6</accession>
<keyword evidence="5" id="KW-0539">Nucleus</keyword>
<dbReference type="SUPFAM" id="SSF101941">
    <property type="entry name" value="NAC domain"/>
    <property type="match status" value="1"/>
</dbReference>
<dbReference type="PANTHER" id="PTHR31989">
    <property type="entry name" value="NAC DOMAIN-CONTAINING PROTEIN 82-RELATED"/>
    <property type="match status" value="1"/>
</dbReference>
<dbReference type="Pfam" id="PF02365">
    <property type="entry name" value="NAM"/>
    <property type="match status" value="1"/>
</dbReference>
<dbReference type="GO" id="GO:0003677">
    <property type="term" value="F:DNA binding"/>
    <property type="evidence" value="ECO:0007669"/>
    <property type="project" value="UniProtKB-KW"/>
</dbReference>
<evidence type="ECO:0000256" key="4">
    <source>
        <dbReference type="ARBA" id="ARBA00023163"/>
    </source>
</evidence>
<reference evidence="8" key="2">
    <citation type="submission" date="2020-08" db="EMBL/GenBank/DDBJ databases">
        <title>Plant Genome Project.</title>
        <authorList>
            <person name="Zhang R.-G."/>
        </authorList>
    </citation>
    <scope>NUCLEOTIDE SEQUENCE</scope>
    <source>
        <strain evidence="8">Huo1</strain>
        <tissue evidence="8">Leaf</tissue>
    </source>
</reference>
<evidence type="ECO:0000256" key="3">
    <source>
        <dbReference type="ARBA" id="ARBA00023125"/>
    </source>
</evidence>
<evidence type="ECO:0000313" key="9">
    <source>
        <dbReference type="Proteomes" id="UP000298416"/>
    </source>
</evidence>
<sequence>MEEIIHAFTTLLRASNSKRVSRRAGKGTWGGQTGTKKIQNSKTGCIIGQSKMLVYEHSGEADVGHWTMHEYCLSKEYVKESGISNAAGLVVCKITKTIKKKPQPLADANQANEVLFANPGGVPTVQQSDEPLQLDAYKPYYGGYELPVVQSEMSYPRISDGSTVLPYSGGYEAPAPVPIPVPASPTVSMKRAAEVDLLRNEEDLESDDMKRQKCDGEEFSDDSLDS</sequence>
<keyword evidence="4" id="KW-0804">Transcription</keyword>
<feature type="region of interest" description="Disordered" evidence="6">
    <location>
        <begin position="198"/>
        <end position="226"/>
    </location>
</feature>
<keyword evidence="3" id="KW-0238">DNA-binding</keyword>
<gene>
    <name evidence="8" type="ORF">SASPL_131375</name>
</gene>
<keyword evidence="9" id="KW-1185">Reference proteome</keyword>
<protein>
    <recommendedName>
        <fullName evidence="7">NAC domain-containing protein</fullName>
    </recommendedName>
</protein>
<reference evidence="8" key="1">
    <citation type="submission" date="2018-01" db="EMBL/GenBank/DDBJ databases">
        <authorList>
            <person name="Mao J.F."/>
        </authorList>
    </citation>
    <scope>NUCLEOTIDE SEQUENCE</scope>
    <source>
        <strain evidence="8">Huo1</strain>
        <tissue evidence="8">Leaf</tissue>
    </source>
</reference>
<dbReference type="PROSITE" id="PS51005">
    <property type="entry name" value="NAC"/>
    <property type="match status" value="1"/>
</dbReference>
<dbReference type="InterPro" id="IPR036093">
    <property type="entry name" value="NAC_dom_sf"/>
</dbReference>
<evidence type="ECO:0000256" key="6">
    <source>
        <dbReference type="SAM" id="MobiDB-lite"/>
    </source>
</evidence>
<dbReference type="InterPro" id="IPR003441">
    <property type="entry name" value="NAC-dom"/>
</dbReference>
<feature type="compositionally biased region" description="Acidic residues" evidence="6">
    <location>
        <begin position="217"/>
        <end position="226"/>
    </location>
</feature>
<dbReference type="Proteomes" id="UP000298416">
    <property type="component" value="Unassembled WGS sequence"/>
</dbReference>
<keyword evidence="2" id="KW-0805">Transcription regulation</keyword>
<evidence type="ECO:0000313" key="8">
    <source>
        <dbReference type="EMBL" id="KAG6408370.1"/>
    </source>
</evidence>
<dbReference type="Gene3D" id="2.170.150.80">
    <property type="entry name" value="NAC domain"/>
    <property type="match status" value="1"/>
</dbReference>
<feature type="compositionally biased region" description="Basic and acidic residues" evidence="6">
    <location>
        <begin position="198"/>
        <end position="216"/>
    </location>
</feature>
<evidence type="ECO:0000256" key="5">
    <source>
        <dbReference type="ARBA" id="ARBA00023242"/>
    </source>
</evidence>
<comment type="caution">
    <text evidence="8">The sequence shown here is derived from an EMBL/GenBank/DDBJ whole genome shotgun (WGS) entry which is preliminary data.</text>
</comment>
<dbReference type="GO" id="GO:0006355">
    <property type="term" value="P:regulation of DNA-templated transcription"/>
    <property type="evidence" value="ECO:0007669"/>
    <property type="project" value="InterPro"/>
</dbReference>
<organism evidence="8">
    <name type="scientific">Salvia splendens</name>
    <name type="common">Scarlet sage</name>
    <dbReference type="NCBI Taxonomy" id="180675"/>
    <lineage>
        <taxon>Eukaryota</taxon>
        <taxon>Viridiplantae</taxon>
        <taxon>Streptophyta</taxon>
        <taxon>Embryophyta</taxon>
        <taxon>Tracheophyta</taxon>
        <taxon>Spermatophyta</taxon>
        <taxon>Magnoliopsida</taxon>
        <taxon>eudicotyledons</taxon>
        <taxon>Gunneridae</taxon>
        <taxon>Pentapetalae</taxon>
        <taxon>asterids</taxon>
        <taxon>lamiids</taxon>
        <taxon>Lamiales</taxon>
        <taxon>Lamiaceae</taxon>
        <taxon>Nepetoideae</taxon>
        <taxon>Mentheae</taxon>
        <taxon>Salviinae</taxon>
        <taxon>Salvia</taxon>
        <taxon>Salvia subgen. Calosphace</taxon>
        <taxon>core Calosphace</taxon>
    </lineage>
</organism>
<proteinExistence type="predicted"/>
<name>A0A8X8X7N6_SALSN</name>
<feature type="domain" description="NAC" evidence="7">
    <location>
        <begin position="1"/>
        <end position="97"/>
    </location>
</feature>
<dbReference type="AlphaFoldDB" id="A0A8X8X7N6"/>
<comment type="subcellular location">
    <subcellularLocation>
        <location evidence="1">Nucleus</location>
    </subcellularLocation>
</comment>
<evidence type="ECO:0000259" key="7">
    <source>
        <dbReference type="PROSITE" id="PS51005"/>
    </source>
</evidence>
<evidence type="ECO:0000256" key="2">
    <source>
        <dbReference type="ARBA" id="ARBA00023015"/>
    </source>
</evidence>
<evidence type="ECO:0000256" key="1">
    <source>
        <dbReference type="ARBA" id="ARBA00004123"/>
    </source>
</evidence>
<dbReference type="EMBL" id="PNBA02000011">
    <property type="protein sequence ID" value="KAG6408370.1"/>
    <property type="molecule type" value="Genomic_DNA"/>
</dbReference>
<dbReference type="GO" id="GO:0005634">
    <property type="term" value="C:nucleus"/>
    <property type="evidence" value="ECO:0007669"/>
    <property type="project" value="UniProtKB-SubCell"/>
</dbReference>